<dbReference type="KEGG" id="shyd:CJD35_03185"/>
<dbReference type="EMBL" id="CP022745">
    <property type="protein sequence ID" value="ASY43569.1"/>
    <property type="molecule type" value="Genomic_DNA"/>
</dbReference>
<dbReference type="RefSeq" id="WP_017183009.1">
    <property type="nucleotide sequence ID" value="NZ_CP022745.1"/>
</dbReference>
<dbReference type="Proteomes" id="UP000217141">
    <property type="component" value="Chromosome I"/>
</dbReference>
<sequence length="102" mass="10934">MSLGLAALDDLFEAFEDLRDVLDGNDAAAIEIASNRVSHSAAAIRAIGAWRSEPQTVARLSAMLPLIDSARIRVNLLADHANQRLAMLAAHGARNAPLTYSR</sequence>
<evidence type="ECO:0000313" key="1">
    <source>
        <dbReference type="EMBL" id="ASY43569.1"/>
    </source>
</evidence>
<protein>
    <submittedName>
        <fullName evidence="1">Uncharacterized protein</fullName>
    </submittedName>
</protein>
<evidence type="ECO:0000313" key="2">
    <source>
        <dbReference type="Proteomes" id="UP000217141"/>
    </source>
</evidence>
<organism evidence="1 2">
    <name type="scientific">Sphingobium xenophagum</name>
    <dbReference type="NCBI Taxonomy" id="121428"/>
    <lineage>
        <taxon>Bacteria</taxon>
        <taxon>Pseudomonadati</taxon>
        <taxon>Pseudomonadota</taxon>
        <taxon>Alphaproteobacteria</taxon>
        <taxon>Sphingomonadales</taxon>
        <taxon>Sphingomonadaceae</taxon>
        <taxon>Sphingobium</taxon>
    </lineage>
</organism>
<dbReference type="AlphaFoldDB" id="A0A249MQY6"/>
<proteinExistence type="predicted"/>
<accession>A0A249MQY6</accession>
<reference evidence="1 2" key="1">
    <citation type="submission" date="2017-08" db="EMBL/GenBank/DDBJ databases">
        <title>Whole Genome Sequence of Sphingobium hydrophobicum C1: Insights into Adaption to the Electronic-waste Contaminated Sediment.</title>
        <authorList>
            <person name="Song D."/>
            <person name="Chen X."/>
            <person name="Xu M."/>
        </authorList>
    </citation>
    <scope>NUCLEOTIDE SEQUENCE [LARGE SCALE GENOMIC DNA]</scope>
    <source>
        <strain evidence="1 2">C1</strain>
    </source>
</reference>
<gene>
    <name evidence="1" type="ORF">CJD35_03185</name>
</gene>
<name>A0A249MQY6_SPHXE</name>